<comment type="caution">
    <text evidence="1">The sequence shown here is derived from an EMBL/GenBank/DDBJ whole genome shotgun (WGS) entry which is preliminary data.</text>
</comment>
<gene>
    <name evidence="1" type="ORF">BKA55DRAFT_543674</name>
</gene>
<dbReference type="OrthoDB" id="4501419at2759"/>
<dbReference type="GeneID" id="70220574"/>
<organism evidence="1 2">
    <name type="scientific">Fusarium redolens</name>
    <dbReference type="NCBI Taxonomy" id="48865"/>
    <lineage>
        <taxon>Eukaryota</taxon>
        <taxon>Fungi</taxon>
        <taxon>Dikarya</taxon>
        <taxon>Ascomycota</taxon>
        <taxon>Pezizomycotina</taxon>
        <taxon>Sordariomycetes</taxon>
        <taxon>Hypocreomycetidae</taxon>
        <taxon>Hypocreales</taxon>
        <taxon>Nectriaceae</taxon>
        <taxon>Fusarium</taxon>
        <taxon>Fusarium redolens species complex</taxon>
    </lineage>
</organism>
<keyword evidence="2" id="KW-1185">Reference proteome</keyword>
<reference evidence="1" key="1">
    <citation type="journal article" date="2021" name="Nat. Commun.">
        <title>Genetic determinants of endophytism in the Arabidopsis root mycobiome.</title>
        <authorList>
            <person name="Mesny F."/>
            <person name="Miyauchi S."/>
            <person name="Thiergart T."/>
            <person name="Pickel B."/>
            <person name="Atanasova L."/>
            <person name="Karlsson M."/>
            <person name="Huettel B."/>
            <person name="Barry K.W."/>
            <person name="Haridas S."/>
            <person name="Chen C."/>
            <person name="Bauer D."/>
            <person name="Andreopoulos W."/>
            <person name="Pangilinan J."/>
            <person name="LaButti K."/>
            <person name="Riley R."/>
            <person name="Lipzen A."/>
            <person name="Clum A."/>
            <person name="Drula E."/>
            <person name="Henrissat B."/>
            <person name="Kohler A."/>
            <person name="Grigoriev I.V."/>
            <person name="Martin F.M."/>
            <person name="Hacquard S."/>
        </authorList>
    </citation>
    <scope>NUCLEOTIDE SEQUENCE</scope>
    <source>
        <strain evidence="1">MPI-CAGE-AT-0023</strain>
    </source>
</reference>
<sequence length="270" mass="30827">MRPVDSEEISDLLKWQPLMLFDRTLFGPAYVEGVVSRSPELIASQRGKRLPLELWNMIIDFANRCPEDHWYSLIRPKLLQTSVRGDELVCSKYQRWSLFGNIQQFNEIELYRFYLSHPDQLSHPGMDSSCPNPFGDPLTREFGSPCAFPTALLASKTTFLHVELTVPDIIKHLEDGDCAFCSGRHVTGYGDNSPFETRFARVSQWLGGRVPFVTGPVICPLCVGMDHAWDSINIQTQRMKPMSVGESRSWVDKRLESLGFRKITVVKFPK</sequence>
<dbReference type="AlphaFoldDB" id="A0A9P9GE02"/>
<proteinExistence type="predicted"/>
<name>A0A9P9GE02_FUSRE</name>
<accession>A0A9P9GE02</accession>
<dbReference type="EMBL" id="JAGMUX010000016">
    <property type="protein sequence ID" value="KAH7237038.1"/>
    <property type="molecule type" value="Genomic_DNA"/>
</dbReference>
<evidence type="ECO:0000313" key="1">
    <source>
        <dbReference type="EMBL" id="KAH7237038.1"/>
    </source>
</evidence>
<evidence type="ECO:0000313" key="2">
    <source>
        <dbReference type="Proteomes" id="UP000720189"/>
    </source>
</evidence>
<dbReference type="Proteomes" id="UP000720189">
    <property type="component" value="Unassembled WGS sequence"/>
</dbReference>
<dbReference type="RefSeq" id="XP_046045168.1">
    <property type="nucleotide sequence ID" value="XM_046190620.1"/>
</dbReference>
<protein>
    <submittedName>
        <fullName evidence="1">Uncharacterized protein</fullName>
    </submittedName>
</protein>